<keyword evidence="3" id="KW-0520">NAD</keyword>
<comment type="caution">
    <text evidence="5">The sequence shown here is derived from an EMBL/GenBank/DDBJ whole genome shotgun (WGS) entry which is preliminary data.</text>
</comment>
<dbReference type="InterPro" id="IPR036291">
    <property type="entry name" value="NAD(P)-bd_dom_sf"/>
</dbReference>
<protein>
    <submittedName>
        <fullName evidence="5">Hydroxyacid dehydrogenase</fullName>
    </submittedName>
</protein>
<dbReference type="GO" id="GO:0016491">
    <property type="term" value="F:oxidoreductase activity"/>
    <property type="evidence" value="ECO:0007669"/>
    <property type="project" value="UniProtKB-KW"/>
</dbReference>
<dbReference type="PANTHER" id="PTHR42789">
    <property type="entry name" value="D-ISOMER SPECIFIC 2-HYDROXYACID DEHYDROGENASE FAMILY PROTEIN (AFU_ORTHOLOGUE AFUA_6G10090)"/>
    <property type="match status" value="1"/>
</dbReference>
<dbReference type="GO" id="GO:0051287">
    <property type="term" value="F:NAD binding"/>
    <property type="evidence" value="ECO:0007669"/>
    <property type="project" value="InterPro"/>
</dbReference>
<dbReference type="OrthoDB" id="117809at2"/>
<dbReference type="PANTHER" id="PTHR42789:SF1">
    <property type="entry name" value="D-ISOMER SPECIFIC 2-HYDROXYACID DEHYDROGENASE FAMILY PROTEIN (AFU_ORTHOLOGUE AFUA_6G10090)"/>
    <property type="match status" value="1"/>
</dbReference>
<proteinExistence type="inferred from homology"/>
<dbReference type="InterPro" id="IPR050857">
    <property type="entry name" value="D-2-hydroxyacid_DH"/>
</dbReference>
<name>A0A4R0IVS3_9ACTN</name>
<organism evidence="5 6">
    <name type="scientific">Kribbella capetownensis</name>
    <dbReference type="NCBI Taxonomy" id="1572659"/>
    <lineage>
        <taxon>Bacteria</taxon>
        <taxon>Bacillati</taxon>
        <taxon>Actinomycetota</taxon>
        <taxon>Actinomycetes</taxon>
        <taxon>Propionibacteriales</taxon>
        <taxon>Kribbellaceae</taxon>
        <taxon>Kribbella</taxon>
    </lineage>
</organism>
<dbReference type="RefSeq" id="WP_131519032.1">
    <property type="nucleotide sequence ID" value="NZ_SJKD01000015.1"/>
</dbReference>
<reference evidence="5 6" key="1">
    <citation type="submission" date="2019-02" db="EMBL/GenBank/DDBJ databases">
        <title>Kribbella capetownensis sp. nov. and Kribbella speibonae sp. nov., isolated from soil.</title>
        <authorList>
            <person name="Curtis S.M."/>
            <person name="Norton I."/>
            <person name="Everest G.J."/>
            <person name="Meyers P.R."/>
        </authorList>
    </citation>
    <scope>NUCLEOTIDE SEQUENCE [LARGE SCALE GENOMIC DNA]</scope>
    <source>
        <strain evidence="5 6">YM53</strain>
    </source>
</reference>
<accession>A0A4R0IVS3</accession>
<evidence type="ECO:0000256" key="3">
    <source>
        <dbReference type="ARBA" id="ARBA00023027"/>
    </source>
</evidence>
<dbReference type="Proteomes" id="UP000293342">
    <property type="component" value="Unassembled WGS sequence"/>
</dbReference>
<keyword evidence="2" id="KW-0560">Oxidoreductase</keyword>
<comment type="similarity">
    <text evidence="1">Belongs to the D-isomer specific 2-hydroxyacid dehydrogenase family.</text>
</comment>
<dbReference type="SUPFAM" id="SSF51735">
    <property type="entry name" value="NAD(P)-binding Rossmann-fold domains"/>
    <property type="match status" value="1"/>
</dbReference>
<keyword evidence="6" id="KW-1185">Reference proteome</keyword>
<sequence length="330" mass="35977">MVTPIVYVDLSPELESELFAGESLQRLERFGRLIRRGAPQSDDRDDRRLLADILITGWGSKPLPARPGPSDRLRLIVHSAGSIRSLVPLSLLPHGVRVSQASAGMAQSVAELALYMTIARLRDLDRVDRRMNAEHGWSAADLGLGRTLAGATVGVVGASRVGRAYVKLVVAAGADVLVHDPYLSERDGKELGARLVPLDTLLGQSAVVALHAPVRQETRRMLDARRLAMIPDGGILINTARAALVDTAALLAELRTGRLSAAVDVFDEEPLPADSEWWRLPNVLLTPHLGARTWHSRRTQGAIVVDEIRRYLAGLDLRYEVLPGTYDLMA</sequence>
<dbReference type="Pfam" id="PF02826">
    <property type="entry name" value="2-Hacid_dh_C"/>
    <property type="match status" value="1"/>
</dbReference>
<dbReference type="CDD" id="cd12167">
    <property type="entry name" value="2-Hacid_dh_8"/>
    <property type="match status" value="1"/>
</dbReference>
<dbReference type="AlphaFoldDB" id="A0A4R0IVS3"/>
<dbReference type="InterPro" id="IPR006140">
    <property type="entry name" value="D-isomer_DH_NAD-bd"/>
</dbReference>
<dbReference type="Gene3D" id="3.40.50.720">
    <property type="entry name" value="NAD(P)-binding Rossmann-like Domain"/>
    <property type="match status" value="2"/>
</dbReference>
<evidence type="ECO:0000313" key="6">
    <source>
        <dbReference type="Proteomes" id="UP000293342"/>
    </source>
</evidence>
<evidence type="ECO:0000256" key="1">
    <source>
        <dbReference type="ARBA" id="ARBA00005854"/>
    </source>
</evidence>
<evidence type="ECO:0000259" key="4">
    <source>
        <dbReference type="Pfam" id="PF02826"/>
    </source>
</evidence>
<gene>
    <name evidence="5" type="ORF">E0H75_40490</name>
</gene>
<evidence type="ECO:0000313" key="5">
    <source>
        <dbReference type="EMBL" id="TCC37429.1"/>
    </source>
</evidence>
<feature type="domain" description="D-isomer specific 2-hydroxyacid dehydrogenase NAD-binding" evidence="4">
    <location>
        <begin position="116"/>
        <end position="290"/>
    </location>
</feature>
<dbReference type="EMBL" id="SJKD01000015">
    <property type="protein sequence ID" value="TCC37429.1"/>
    <property type="molecule type" value="Genomic_DNA"/>
</dbReference>
<evidence type="ECO:0000256" key="2">
    <source>
        <dbReference type="ARBA" id="ARBA00023002"/>
    </source>
</evidence>